<name>A0A2N7PKY8_9BACT</name>
<dbReference type="InterPro" id="IPR001072">
    <property type="entry name" value="RNA_ligase_Pab1020"/>
</dbReference>
<dbReference type="InterPro" id="IPR021122">
    <property type="entry name" value="RNA_ligase_dom_REL/Rnl2"/>
</dbReference>
<dbReference type="InterPro" id="IPR041596">
    <property type="entry name" value="Lig_Pab1020_C"/>
</dbReference>
<dbReference type="NCBIfam" id="TIGR01209">
    <property type="entry name" value="RNA ligase"/>
    <property type="match status" value="1"/>
</dbReference>
<dbReference type="Gene3D" id="3.30.470.30">
    <property type="entry name" value="DNA ligase/mRNA capping enzyme"/>
    <property type="match status" value="1"/>
</dbReference>
<organism evidence="3 4">
    <name type="scientific">Caldimicrobium thiodismutans</name>
    <dbReference type="NCBI Taxonomy" id="1653476"/>
    <lineage>
        <taxon>Bacteria</taxon>
        <taxon>Pseudomonadati</taxon>
        <taxon>Thermodesulfobacteriota</taxon>
        <taxon>Thermodesulfobacteria</taxon>
        <taxon>Thermodesulfobacteriales</taxon>
        <taxon>Thermodesulfobacteriaceae</taxon>
        <taxon>Caldimicrobium</taxon>
    </lineage>
</organism>
<keyword evidence="3" id="KW-0436">Ligase</keyword>
<dbReference type="Gene3D" id="3.30.1490.70">
    <property type="match status" value="1"/>
</dbReference>
<evidence type="ECO:0000259" key="2">
    <source>
        <dbReference type="Pfam" id="PF18330"/>
    </source>
</evidence>
<dbReference type="EMBL" id="PNIE01000018">
    <property type="protein sequence ID" value="PMP64197.1"/>
    <property type="molecule type" value="Genomic_DNA"/>
</dbReference>
<dbReference type="SUPFAM" id="SSF56091">
    <property type="entry name" value="DNA ligase/mRNA capping enzyme, catalytic domain"/>
    <property type="match status" value="1"/>
</dbReference>
<feature type="domain" description="RNA ligase" evidence="1">
    <location>
        <begin position="93"/>
        <end position="250"/>
    </location>
</feature>
<dbReference type="Pfam" id="PF18330">
    <property type="entry name" value="Lig_C"/>
    <property type="match status" value="1"/>
</dbReference>
<sequence length="383" mass="46296">MREHEEQKELLKYFWEKNPFLKRYPFEEWERAYEKGKLYLTIWKEHEFFRLNKEFKNFPVGTFFNENLLVLGYPSIPRIYILKSGLKRYMSFPFYAEEKIEGYNVRIVKVGKDILAFTRRGYICPFATDRFEDCLPSLADLLEKYPDFVVCCEVAGPENPFVSEWPPYIKEDIQFFVFDFAKIGRKEFLEESKKIELLKTYKLNHPEILGPFHPEKDYEKIRDIVRRYHQEGREGLVFKPEKGDSRVKYVTPYSNLMDLKVVFPFLGEVEPNFITLRLIRLLLNLYEFEEFKDEVYENLAIYLFDEALKNLKERKSSEELFKVRFKKEENFLALLAHFRLARVNIEILRKTWEKGYLIVEFKKIYPKATQFWSNKLEGWGEID</sequence>
<dbReference type="Proteomes" id="UP000235731">
    <property type="component" value="Unassembled WGS sequence"/>
</dbReference>
<dbReference type="PRINTS" id="PR01048">
    <property type="entry name" value="Y414FAMILY"/>
</dbReference>
<gene>
    <name evidence="3" type="ORF">C0197_01160</name>
</gene>
<evidence type="ECO:0000313" key="4">
    <source>
        <dbReference type="Proteomes" id="UP000235731"/>
    </source>
</evidence>
<protein>
    <submittedName>
        <fullName evidence="3">RNA ligase</fullName>
    </submittedName>
</protein>
<feature type="domain" description="RNA ligase Pab1020 C-terminal" evidence="2">
    <location>
        <begin position="261"/>
        <end position="379"/>
    </location>
</feature>
<dbReference type="GO" id="GO:0016874">
    <property type="term" value="F:ligase activity"/>
    <property type="evidence" value="ECO:0007669"/>
    <property type="project" value="UniProtKB-KW"/>
</dbReference>
<evidence type="ECO:0000313" key="3">
    <source>
        <dbReference type="EMBL" id="PMP64197.1"/>
    </source>
</evidence>
<evidence type="ECO:0000259" key="1">
    <source>
        <dbReference type="Pfam" id="PF09414"/>
    </source>
</evidence>
<accession>A0A2N7PKY8</accession>
<dbReference type="Pfam" id="PF09414">
    <property type="entry name" value="RNA_ligase"/>
    <property type="match status" value="1"/>
</dbReference>
<proteinExistence type="predicted"/>
<dbReference type="AlphaFoldDB" id="A0A2N7PKY8"/>
<dbReference type="Gene3D" id="3.30.70.2160">
    <property type="match status" value="1"/>
</dbReference>
<reference evidence="3 4" key="1">
    <citation type="submission" date="2018-01" db="EMBL/GenBank/DDBJ databases">
        <title>Metagenomic assembled genomes from two thermal pools in the Uzon Caldera, Kamchatka, Russia.</title>
        <authorList>
            <person name="Wilkins L."/>
            <person name="Ettinger C."/>
        </authorList>
    </citation>
    <scope>NUCLEOTIDE SEQUENCE [LARGE SCALE GENOMIC DNA]</scope>
    <source>
        <strain evidence="3">ZAV-15</strain>
    </source>
</reference>
<comment type="caution">
    <text evidence="3">The sequence shown here is derived from an EMBL/GenBank/DDBJ whole genome shotgun (WGS) entry which is preliminary data.</text>
</comment>